<protein>
    <submittedName>
        <fullName evidence="2">DNA-packaging protein</fullName>
    </submittedName>
</protein>
<accession>A0A841U0T8</accession>
<dbReference type="InterPro" id="IPR019096">
    <property type="entry name" value="YopX_protein"/>
</dbReference>
<dbReference type="Gene3D" id="2.30.30.290">
    <property type="entry name" value="YopX-like domains"/>
    <property type="match status" value="1"/>
</dbReference>
<evidence type="ECO:0000313" key="2">
    <source>
        <dbReference type="EMBL" id="MBB6694397.1"/>
    </source>
</evidence>
<gene>
    <name evidence="2" type="ORF">H7B90_23655</name>
</gene>
<sequence>MSREIKFKAWDKSKRRWLSMHEYDARIILNAFVDDSGFELNEYDGKHAKDLGINIDVVQYTGLKDKNGKEVYEGDIVNCSRGCPHEVIWLQEYGGKFLGGMPAFYLSGLNEGYAWTGEEEIVGNIYEKEKSQ</sequence>
<evidence type="ECO:0000259" key="1">
    <source>
        <dbReference type="Pfam" id="PF09643"/>
    </source>
</evidence>
<name>A0A841U0T8_9BACL</name>
<dbReference type="SUPFAM" id="SSF159006">
    <property type="entry name" value="YopX-like"/>
    <property type="match status" value="1"/>
</dbReference>
<dbReference type="EMBL" id="JACJVR010000090">
    <property type="protein sequence ID" value="MBB6694397.1"/>
    <property type="molecule type" value="Genomic_DNA"/>
</dbReference>
<organism evidence="2 3">
    <name type="scientific">Cohnella xylanilytica</name>
    <dbReference type="NCBI Taxonomy" id="557555"/>
    <lineage>
        <taxon>Bacteria</taxon>
        <taxon>Bacillati</taxon>
        <taxon>Bacillota</taxon>
        <taxon>Bacilli</taxon>
        <taxon>Bacillales</taxon>
        <taxon>Paenibacillaceae</taxon>
        <taxon>Cohnella</taxon>
    </lineage>
</organism>
<comment type="caution">
    <text evidence="2">The sequence shown here is derived from an EMBL/GenBank/DDBJ whole genome shotgun (WGS) entry which is preliminary data.</text>
</comment>
<dbReference type="AlphaFoldDB" id="A0A841U0T8"/>
<reference evidence="2 3" key="1">
    <citation type="submission" date="2020-08" db="EMBL/GenBank/DDBJ databases">
        <title>Cohnella phylogeny.</title>
        <authorList>
            <person name="Dunlap C."/>
        </authorList>
    </citation>
    <scope>NUCLEOTIDE SEQUENCE [LARGE SCALE GENOMIC DNA]</scope>
    <source>
        <strain evidence="2 3">DSM 25239</strain>
    </source>
</reference>
<dbReference type="Pfam" id="PF09643">
    <property type="entry name" value="YopX"/>
    <property type="match status" value="1"/>
</dbReference>
<dbReference type="RefSeq" id="WP_185138367.1">
    <property type="nucleotide sequence ID" value="NZ_JACJVR010000090.1"/>
</dbReference>
<dbReference type="Proteomes" id="UP000553776">
    <property type="component" value="Unassembled WGS sequence"/>
</dbReference>
<keyword evidence="3" id="KW-1185">Reference proteome</keyword>
<proteinExistence type="predicted"/>
<feature type="domain" description="YopX protein" evidence="1">
    <location>
        <begin position="6"/>
        <end position="128"/>
    </location>
</feature>
<evidence type="ECO:0000313" key="3">
    <source>
        <dbReference type="Proteomes" id="UP000553776"/>
    </source>
</evidence>
<dbReference type="InterPro" id="IPR023385">
    <property type="entry name" value="YopX-like_C"/>
</dbReference>